<protein>
    <submittedName>
        <fullName evidence="1">Uncharacterized protein</fullName>
    </submittedName>
</protein>
<organism evidence="1">
    <name type="scientific">Desulfobacca acetoxidans</name>
    <dbReference type="NCBI Taxonomy" id="60893"/>
    <lineage>
        <taxon>Bacteria</taxon>
        <taxon>Pseudomonadati</taxon>
        <taxon>Thermodesulfobacteriota</taxon>
        <taxon>Desulfobaccia</taxon>
        <taxon>Desulfobaccales</taxon>
        <taxon>Desulfobaccaceae</taxon>
        <taxon>Desulfobacca</taxon>
    </lineage>
</organism>
<reference evidence="1" key="1">
    <citation type="journal article" date="2020" name="mSystems">
        <title>Genome- and Community-Level Interaction Insights into Carbon Utilization and Element Cycling Functions of Hydrothermarchaeota in Hydrothermal Sediment.</title>
        <authorList>
            <person name="Zhou Z."/>
            <person name="Liu Y."/>
            <person name="Xu W."/>
            <person name="Pan J."/>
            <person name="Luo Z.H."/>
            <person name="Li M."/>
        </authorList>
    </citation>
    <scope>NUCLEOTIDE SEQUENCE [LARGE SCALE GENOMIC DNA]</scope>
    <source>
        <strain evidence="1">SpSt-776</strain>
    </source>
</reference>
<gene>
    <name evidence="1" type="ORF">ENV62_06095</name>
</gene>
<sequence length="161" mass="18412">MFFRGKRRRMPPTSPFAKRGRVSPGLLLLLIPCLLLASGAWQGLKEGSINPRYVARIQDGKTTKHEILLWFGDPQEVERGPEGPVFKYVSYKDAPELPSRNIYKEPDPQSSAPFVLDEEKKIKKLTRKTKGEIVQSTLTIRFSPDGNTVLRHEYKEFDRGK</sequence>
<proteinExistence type="predicted"/>
<name>A0A7C3WHK3_9BACT</name>
<accession>A0A7C3WHK3</accession>
<comment type="caution">
    <text evidence="1">The sequence shown here is derived from an EMBL/GenBank/DDBJ whole genome shotgun (WGS) entry which is preliminary data.</text>
</comment>
<dbReference type="EMBL" id="DTHB01000043">
    <property type="protein sequence ID" value="HGB14789.1"/>
    <property type="molecule type" value="Genomic_DNA"/>
</dbReference>
<dbReference type="AlphaFoldDB" id="A0A7C3WHK3"/>
<evidence type="ECO:0000313" key="1">
    <source>
        <dbReference type="EMBL" id="HGB14789.1"/>
    </source>
</evidence>